<sequence length="168" mass="19974">MKDADVISPLSSIKNFFIEGFCYNFTLPCHEIENTFCEEIIEIVSEKNDESNKTLDMLKKMKRFEENNADRFFLFFDLKKGISKEKFDSLSNGPEKKWLFDKISKICDVNSDFQYNGFGENIWKSVKNNPSAMRIFVRNIKSDVWLNFFFDFFQKVKWIFIASSRLRT</sequence>
<evidence type="ECO:0000313" key="2">
    <source>
        <dbReference type="Proteomes" id="UP000195072"/>
    </source>
</evidence>
<dbReference type="Proteomes" id="UP000195072">
    <property type="component" value="Unassembled WGS sequence"/>
</dbReference>
<proteinExistence type="predicted"/>
<dbReference type="AlphaFoldDB" id="A0A252EHP8"/>
<reference evidence="1 2" key="1">
    <citation type="submission" date="2014-06" db="EMBL/GenBank/DDBJ databases">
        <authorList>
            <person name="Ju J."/>
            <person name="Zhang J."/>
        </authorList>
    </citation>
    <scope>NUCLEOTIDE SEQUENCE [LARGE SCALE GENOMIC DNA]</scope>
    <source>
        <strain evidence="1">DmL_050</strain>
    </source>
</reference>
<evidence type="ECO:0000313" key="1">
    <source>
        <dbReference type="EMBL" id="OUL65822.1"/>
    </source>
</evidence>
<organism evidence="1 2">
    <name type="scientific">Acetobacter senegalensis</name>
    <dbReference type="NCBI Taxonomy" id="446692"/>
    <lineage>
        <taxon>Bacteria</taxon>
        <taxon>Pseudomonadati</taxon>
        <taxon>Pseudomonadota</taxon>
        <taxon>Alphaproteobacteria</taxon>
        <taxon>Acetobacterales</taxon>
        <taxon>Acetobacteraceae</taxon>
        <taxon>Acetobacter</taxon>
    </lineage>
</organism>
<name>A0A252EHP8_9PROT</name>
<comment type="caution">
    <text evidence="1">The sequence shown here is derived from an EMBL/GenBank/DDBJ whole genome shotgun (WGS) entry which is preliminary data.</text>
</comment>
<dbReference type="EMBL" id="JOOZ01000053">
    <property type="protein sequence ID" value="OUL65822.1"/>
    <property type="molecule type" value="Genomic_DNA"/>
</dbReference>
<protein>
    <submittedName>
        <fullName evidence="1">Uncharacterized protein</fullName>
    </submittedName>
</protein>
<accession>A0A252EHP8</accession>
<gene>
    <name evidence="1" type="ORF">HK16_14020</name>
</gene>